<dbReference type="PRINTS" id="PR00909">
    <property type="entry name" value="SPERMDNBNDNG"/>
</dbReference>
<dbReference type="PANTHER" id="PTHR30222:SF12">
    <property type="entry name" value="NORSPERMIDINE SENSOR"/>
    <property type="match status" value="1"/>
</dbReference>
<gene>
    <name evidence="7" type="primary">potF</name>
    <name evidence="7" type="ORF">GCM10007036_03210</name>
</gene>
<evidence type="ECO:0000256" key="5">
    <source>
        <dbReference type="PIRNR" id="PIRNR019574"/>
    </source>
</evidence>
<dbReference type="InterPro" id="IPR006059">
    <property type="entry name" value="SBP"/>
</dbReference>
<dbReference type="SUPFAM" id="SSF53850">
    <property type="entry name" value="Periplasmic binding protein-like II"/>
    <property type="match status" value="1"/>
</dbReference>
<dbReference type="AlphaFoldDB" id="A0A917MG44"/>
<keyword evidence="8" id="KW-1185">Reference proteome</keyword>
<organism evidence="7 8">
    <name type="scientific">Alsobacter metallidurans</name>
    <dbReference type="NCBI Taxonomy" id="340221"/>
    <lineage>
        <taxon>Bacteria</taxon>
        <taxon>Pseudomonadati</taxon>
        <taxon>Pseudomonadota</taxon>
        <taxon>Alphaproteobacteria</taxon>
        <taxon>Hyphomicrobiales</taxon>
        <taxon>Alsobacteraceae</taxon>
        <taxon>Alsobacter</taxon>
    </lineage>
</organism>
<feature type="signal peptide" evidence="6">
    <location>
        <begin position="1"/>
        <end position="25"/>
    </location>
</feature>
<dbReference type="PANTHER" id="PTHR30222">
    <property type="entry name" value="SPERMIDINE/PUTRESCINE-BINDING PERIPLASMIC PROTEIN"/>
    <property type="match status" value="1"/>
</dbReference>
<dbReference type="Proteomes" id="UP000603912">
    <property type="component" value="Unassembled WGS sequence"/>
</dbReference>
<reference evidence="7" key="2">
    <citation type="submission" date="2020-09" db="EMBL/GenBank/DDBJ databases">
        <authorList>
            <person name="Sun Q."/>
            <person name="Zhou Y."/>
        </authorList>
    </citation>
    <scope>NUCLEOTIDE SEQUENCE</scope>
    <source>
        <strain evidence="7">CGMCC 1.12214</strain>
    </source>
</reference>
<evidence type="ECO:0000256" key="2">
    <source>
        <dbReference type="ARBA" id="ARBA00022448"/>
    </source>
</evidence>
<dbReference type="GO" id="GO:0019808">
    <property type="term" value="F:polyamine binding"/>
    <property type="evidence" value="ECO:0007669"/>
    <property type="project" value="InterPro"/>
</dbReference>
<dbReference type="InterPro" id="IPR001188">
    <property type="entry name" value="Sperm_putr-bd"/>
</dbReference>
<dbReference type="GO" id="GO:0042597">
    <property type="term" value="C:periplasmic space"/>
    <property type="evidence" value="ECO:0007669"/>
    <property type="project" value="UniProtKB-SubCell"/>
</dbReference>
<name>A0A917MG44_9HYPH</name>
<reference evidence="7" key="1">
    <citation type="journal article" date="2014" name="Int. J. Syst. Evol. Microbiol.">
        <title>Complete genome sequence of Corynebacterium casei LMG S-19264T (=DSM 44701T), isolated from a smear-ripened cheese.</title>
        <authorList>
            <consortium name="US DOE Joint Genome Institute (JGI-PGF)"/>
            <person name="Walter F."/>
            <person name="Albersmeier A."/>
            <person name="Kalinowski J."/>
            <person name="Ruckert C."/>
        </authorList>
    </citation>
    <scope>NUCLEOTIDE SEQUENCE</scope>
    <source>
        <strain evidence="7">CGMCC 1.12214</strain>
    </source>
</reference>
<feature type="chain" id="PRO_5037204056" description="Putrescine-binding periplasmic protein" evidence="6">
    <location>
        <begin position="26"/>
        <end position="365"/>
    </location>
</feature>
<evidence type="ECO:0000313" key="7">
    <source>
        <dbReference type="EMBL" id="GGH07986.1"/>
    </source>
</evidence>
<dbReference type="PROSITE" id="PS51257">
    <property type="entry name" value="PROKAR_LIPOPROTEIN"/>
    <property type="match status" value="1"/>
</dbReference>
<accession>A0A917MG44</accession>
<keyword evidence="3 6" id="KW-0732">Signal</keyword>
<protein>
    <recommendedName>
        <fullName evidence="5">Putrescine-binding periplasmic protein</fullName>
    </recommendedName>
</protein>
<dbReference type="EMBL" id="BMES01000001">
    <property type="protein sequence ID" value="GGH07986.1"/>
    <property type="molecule type" value="Genomic_DNA"/>
</dbReference>
<evidence type="ECO:0000256" key="4">
    <source>
        <dbReference type="ARBA" id="ARBA00022764"/>
    </source>
</evidence>
<dbReference type="Gene3D" id="3.40.190.10">
    <property type="entry name" value="Periplasmic binding protein-like II"/>
    <property type="match status" value="2"/>
</dbReference>
<sequence length="365" mass="39073">MRGAGRLFLHALALAAGCLAPSAWAASPAKTIAIFAWPDYFDVGVLDRFTRETGISVAVDPYDSAEAAEQRAGAGRYDVAVLSGPAVSRLTARNLLVRLDRLRLPNAKGLSPEIAEKLRVFDPTGATAIPYAWGTFGIGTNVRKVRERLGDKASGGWDMALRAENGRLKDCGVVLADAPDDIYPSALRMLGLPQDSRRIGDLDRVTDVLFRARGQIDKFGTAEAANGLASGEACVAAASSADILLARRRAREADNGVEIAYTIPREGAPIWIDSLVIPADAPNRDAAYAFVDFVLRPEIAARNADALGLANAVQGARALMKPEIANDPAIFPPADVMRRLFASPPFDERAQKQVARGWQKVKTGK</sequence>
<comment type="similarity">
    <text evidence="5">Belongs to the bacterial solute-binding protein PotD/PotF family.</text>
</comment>
<comment type="function">
    <text evidence="5">Required for the activity of the bacterial periplasmic transport system of putrescine.</text>
</comment>
<evidence type="ECO:0000313" key="8">
    <source>
        <dbReference type="Proteomes" id="UP000603912"/>
    </source>
</evidence>
<dbReference type="RefSeq" id="WP_188515989.1">
    <property type="nucleotide sequence ID" value="NZ_BMES01000001.1"/>
</dbReference>
<evidence type="ECO:0000256" key="3">
    <source>
        <dbReference type="ARBA" id="ARBA00022729"/>
    </source>
</evidence>
<proteinExistence type="inferred from homology"/>
<keyword evidence="4 5" id="KW-0574">Periplasm</keyword>
<comment type="subcellular location">
    <subcellularLocation>
        <location evidence="1 5">Periplasm</location>
    </subcellularLocation>
</comment>
<evidence type="ECO:0000256" key="6">
    <source>
        <dbReference type="SAM" id="SignalP"/>
    </source>
</evidence>
<evidence type="ECO:0000256" key="1">
    <source>
        <dbReference type="ARBA" id="ARBA00004418"/>
    </source>
</evidence>
<dbReference type="Pfam" id="PF13416">
    <property type="entry name" value="SBP_bac_8"/>
    <property type="match status" value="1"/>
</dbReference>
<comment type="caution">
    <text evidence="7">The sequence shown here is derived from an EMBL/GenBank/DDBJ whole genome shotgun (WGS) entry which is preliminary data.</text>
</comment>
<dbReference type="GO" id="GO:0015846">
    <property type="term" value="P:polyamine transport"/>
    <property type="evidence" value="ECO:0007669"/>
    <property type="project" value="InterPro"/>
</dbReference>
<keyword evidence="2 5" id="KW-0813">Transport</keyword>
<dbReference type="PIRSF" id="PIRSF019574">
    <property type="entry name" value="Periplasmic_polyamine_BP"/>
    <property type="match status" value="1"/>
</dbReference>